<gene>
    <name evidence="3" type="ORF">PG994_008755</name>
</gene>
<keyword evidence="4" id="KW-1185">Reference proteome</keyword>
<comment type="caution">
    <text evidence="3">The sequence shown here is derived from an EMBL/GenBank/DDBJ whole genome shotgun (WGS) entry which is preliminary data.</text>
</comment>
<protein>
    <recommendedName>
        <fullName evidence="2">DUF6594 domain-containing protein</fullName>
    </recommendedName>
</protein>
<name>A0ABR1UHC8_9PEZI</name>
<sequence>MDGDIEMSILSRDESLHKPWKYIGYPAFAKYLSLDDDFFVIRRYDRLHCRVLITLQDEIAMLEEELDNLDAKYSKKGAPDVDNGSTRKDQPERKELIKRILMELKHYGIACLINPPKEKEIEFLKARDLVTLAKQPKSPLRRLFERYILSSTSKLLGFLAGHRQHVGDSTVHGQDEPIDAAIVPSIFGTAALMLIAPLWALAFTHNMVARLGIITFFNVVLLAVLTSATLAKPFEVLAVAAGQVAVKSHTSLAQEDTNRTSADTRLSWLYSCKLAIHRPVRDGTLRGRIVQRRDPSHQGRI</sequence>
<dbReference type="PANTHER" id="PTHR34502">
    <property type="entry name" value="DUF6594 DOMAIN-CONTAINING PROTEIN-RELATED"/>
    <property type="match status" value="1"/>
</dbReference>
<keyword evidence="1" id="KW-1133">Transmembrane helix</keyword>
<dbReference type="Pfam" id="PF20237">
    <property type="entry name" value="DUF6594"/>
    <property type="match status" value="1"/>
</dbReference>
<dbReference type="EMBL" id="JAQQWL010000009">
    <property type="protein sequence ID" value="KAK8058307.1"/>
    <property type="molecule type" value="Genomic_DNA"/>
</dbReference>
<accession>A0ABR1UHC8</accession>
<proteinExistence type="predicted"/>
<keyword evidence="1" id="KW-0812">Transmembrane</keyword>
<feature type="transmembrane region" description="Helical" evidence="1">
    <location>
        <begin position="181"/>
        <end position="201"/>
    </location>
</feature>
<dbReference type="InterPro" id="IPR046529">
    <property type="entry name" value="DUF6594"/>
</dbReference>
<dbReference type="GeneID" id="92093227"/>
<dbReference type="PANTHER" id="PTHR34502:SF4">
    <property type="entry name" value="DUF6594 DOMAIN-CONTAINING PROTEIN"/>
    <property type="match status" value="1"/>
</dbReference>
<evidence type="ECO:0000259" key="2">
    <source>
        <dbReference type="Pfam" id="PF20237"/>
    </source>
</evidence>
<evidence type="ECO:0000313" key="4">
    <source>
        <dbReference type="Proteomes" id="UP001480595"/>
    </source>
</evidence>
<dbReference type="Proteomes" id="UP001480595">
    <property type="component" value="Unassembled WGS sequence"/>
</dbReference>
<reference evidence="3 4" key="1">
    <citation type="submission" date="2023-01" db="EMBL/GenBank/DDBJ databases">
        <title>Analysis of 21 Apiospora genomes using comparative genomics revels a genus with tremendous synthesis potential of carbohydrate active enzymes and secondary metabolites.</title>
        <authorList>
            <person name="Sorensen T."/>
        </authorList>
    </citation>
    <scope>NUCLEOTIDE SEQUENCE [LARGE SCALE GENOMIC DNA]</scope>
    <source>
        <strain evidence="3 4">CBS 135458</strain>
    </source>
</reference>
<organism evidence="3 4">
    <name type="scientific">Apiospora phragmitis</name>
    <dbReference type="NCBI Taxonomy" id="2905665"/>
    <lineage>
        <taxon>Eukaryota</taxon>
        <taxon>Fungi</taxon>
        <taxon>Dikarya</taxon>
        <taxon>Ascomycota</taxon>
        <taxon>Pezizomycotina</taxon>
        <taxon>Sordariomycetes</taxon>
        <taxon>Xylariomycetidae</taxon>
        <taxon>Amphisphaeriales</taxon>
        <taxon>Apiosporaceae</taxon>
        <taxon>Apiospora</taxon>
    </lineage>
</organism>
<feature type="transmembrane region" description="Helical" evidence="1">
    <location>
        <begin position="207"/>
        <end position="225"/>
    </location>
</feature>
<keyword evidence="1" id="KW-0472">Membrane</keyword>
<dbReference type="RefSeq" id="XP_066713753.1">
    <property type="nucleotide sequence ID" value="XM_066860164.1"/>
</dbReference>
<feature type="domain" description="DUF6594" evidence="2">
    <location>
        <begin position="25"/>
        <end position="246"/>
    </location>
</feature>
<evidence type="ECO:0000313" key="3">
    <source>
        <dbReference type="EMBL" id="KAK8058307.1"/>
    </source>
</evidence>
<evidence type="ECO:0000256" key="1">
    <source>
        <dbReference type="SAM" id="Phobius"/>
    </source>
</evidence>